<organism evidence="1 2">
    <name type="scientific">Gordonia phage Howe</name>
    <dbReference type="NCBI Taxonomy" id="1777061"/>
    <lineage>
        <taxon>Viruses</taxon>
        <taxon>Duplodnaviria</taxon>
        <taxon>Heunggongvirae</taxon>
        <taxon>Uroviricota</taxon>
        <taxon>Caudoviricetes</taxon>
        <taxon>Howevirus</taxon>
        <taxon>Howevirus howe</taxon>
    </lineage>
</organism>
<evidence type="ECO:0000313" key="1">
    <source>
        <dbReference type="EMBL" id="ALY07677.1"/>
    </source>
</evidence>
<name>A0A0U4AZ46_9CAUD</name>
<keyword evidence="2" id="KW-1185">Reference proteome</keyword>
<dbReference type="RefSeq" id="YP_010654904.1">
    <property type="nucleotide sequence ID" value="NC_070817.1"/>
</dbReference>
<dbReference type="GeneID" id="77930758"/>
<protein>
    <recommendedName>
        <fullName evidence="3">VapC45 PIN like domain-containing protein</fullName>
    </recommendedName>
</protein>
<evidence type="ECO:0000313" key="2">
    <source>
        <dbReference type="Proteomes" id="UP000221715"/>
    </source>
</evidence>
<dbReference type="Proteomes" id="UP000221715">
    <property type="component" value="Genome"/>
</dbReference>
<reference evidence="1 2" key="1">
    <citation type="submission" date="2015-12" db="EMBL/GenBank/DDBJ databases">
        <authorList>
            <person name="Pope W.H."/>
            <person name="Montgomery M.T."/>
            <person name="Garlena R.A."/>
            <person name="Russell D.A."/>
            <person name="Jacobs-Sera D."/>
            <person name="Hendrix R.W."/>
            <person name="Hatfull G.F."/>
        </authorList>
    </citation>
    <scope>NUCLEOTIDE SEQUENCE [LARGE SCALE GENOMIC DNA]</scope>
</reference>
<proteinExistence type="predicted"/>
<dbReference type="KEGG" id="vg:77930758"/>
<gene>
    <name evidence="1" type="primary">43</name>
    <name evidence="1" type="ORF">PBI_HOWE_43</name>
</gene>
<sequence>MKVFIDESVNNKALPGVRAMYPELEYFRSGEDVPAALDDKDIYPQAAALGCEIYICGDIKQLEVRVDEVRACGQAGLHWVGVQKVPAQRRATATADASRLIAGLIHVLRDIREHDDEPRFYHLGSGPVDLDGACHSLGAISGLHGVTSL</sequence>
<dbReference type="EMBL" id="KU252585">
    <property type="protein sequence ID" value="ALY07677.1"/>
    <property type="molecule type" value="Genomic_DNA"/>
</dbReference>
<evidence type="ECO:0008006" key="3">
    <source>
        <dbReference type="Google" id="ProtNLM"/>
    </source>
</evidence>
<accession>A0A0U4AZ46</accession>